<gene>
    <name evidence="1" type="ORF">A4U53_30135</name>
</gene>
<protein>
    <submittedName>
        <fullName evidence="1">Uncharacterized protein</fullName>
    </submittedName>
</protein>
<sequence length="81" mass="9113">MPGSARSSSSVIEDNLLTRLIPLERSALTIQTGILPRTSISLEAARGFDVFRAGREAMSIPQMICDRQNRQEARRFQPIQR</sequence>
<dbReference type="AlphaFoldDB" id="A0A179BF12"/>
<reference evidence="1" key="1">
    <citation type="submission" date="2016-04" db="EMBL/GenBank/DDBJ databases">
        <title>Fast-growing isolate from the root nodules of Vavilovia formosa.</title>
        <authorList>
            <person name="Kimeklis A."/>
            <person name="Safronova V."/>
            <person name="Belimov A."/>
            <person name="Andronov E."/>
        </authorList>
    </citation>
    <scope>NUCLEOTIDE SEQUENCE [LARGE SCALE GENOMIC DNA]</scope>
    <source>
        <strain evidence="1">Vaf-46</strain>
    </source>
</reference>
<proteinExistence type="predicted"/>
<accession>A0A179BF12</accession>
<evidence type="ECO:0000313" key="1">
    <source>
        <dbReference type="EMBL" id="OAP90288.1"/>
    </source>
</evidence>
<comment type="caution">
    <text evidence="1">The sequence shown here is derived from an EMBL/GenBank/DDBJ whole genome shotgun (WGS) entry which is preliminary data.</text>
</comment>
<name>A0A179BF12_RHILE</name>
<organism evidence="1">
    <name type="scientific">Rhizobium leguminosarum</name>
    <dbReference type="NCBI Taxonomy" id="384"/>
    <lineage>
        <taxon>Bacteria</taxon>
        <taxon>Pseudomonadati</taxon>
        <taxon>Pseudomonadota</taxon>
        <taxon>Alphaproteobacteria</taxon>
        <taxon>Hyphomicrobiales</taxon>
        <taxon>Rhizobiaceae</taxon>
        <taxon>Rhizobium/Agrobacterium group</taxon>
        <taxon>Rhizobium</taxon>
    </lineage>
</organism>
<dbReference type="EMBL" id="LWBS01000422">
    <property type="protein sequence ID" value="OAP90288.1"/>
    <property type="molecule type" value="Genomic_DNA"/>
</dbReference>